<dbReference type="InterPro" id="IPR035897">
    <property type="entry name" value="Toll_tir_struct_dom_sf"/>
</dbReference>
<comment type="subcellular location">
    <subcellularLocation>
        <location evidence="1">Membrane</location>
        <topology evidence="1">Single-pass type I membrane protein</topology>
    </subcellularLocation>
</comment>
<dbReference type="PANTHER" id="PTHR24365:SF541">
    <property type="entry name" value="PROTEIN TOLL-RELATED"/>
    <property type="match status" value="1"/>
</dbReference>
<evidence type="ECO:0000256" key="9">
    <source>
        <dbReference type="ARBA" id="ARBA00023170"/>
    </source>
</evidence>
<dbReference type="Pfam" id="PF13855">
    <property type="entry name" value="LRR_8"/>
    <property type="match status" value="2"/>
</dbReference>
<dbReference type="InterPro" id="IPR000372">
    <property type="entry name" value="LRRNT"/>
</dbReference>
<dbReference type="GO" id="GO:0005886">
    <property type="term" value="C:plasma membrane"/>
    <property type="evidence" value="ECO:0007669"/>
    <property type="project" value="TreeGrafter"/>
</dbReference>
<dbReference type="Gene3D" id="3.80.10.10">
    <property type="entry name" value="Ribonuclease Inhibitor"/>
    <property type="match status" value="3"/>
</dbReference>
<evidence type="ECO:0000256" key="10">
    <source>
        <dbReference type="ARBA" id="ARBA00023180"/>
    </source>
</evidence>
<dbReference type="GO" id="GO:0002224">
    <property type="term" value="P:toll-like receptor signaling pathway"/>
    <property type="evidence" value="ECO:0007669"/>
    <property type="project" value="InterPro"/>
</dbReference>
<comment type="similarity">
    <text evidence="2">Belongs to the Toll-like receptor family.</text>
</comment>
<evidence type="ECO:0000256" key="2">
    <source>
        <dbReference type="ARBA" id="ARBA00009634"/>
    </source>
</evidence>
<feature type="domain" description="TIR" evidence="14">
    <location>
        <begin position="705"/>
        <end position="854"/>
    </location>
</feature>
<reference evidence="15 16" key="1">
    <citation type="submission" date="2018-04" db="EMBL/GenBank/DDBJ databases">
        <title>The genome of golden apple snail Pomacea canaliculata provides insight into stress tolerance and invasive adaptation.</title>
        <authorList>
            <person name="Liu C."/>
            <person name="Liu B."/>
            <person name="Ren Y."/>
            <person name="Zhang Y."/>
            <person name="Wang H."/>
            <person name="Li S."/>
            <person name="Jiang F."/>
            <person name="Yin L."/>
            <person name="Zhang G."/>
            <person name="Qian W."/>
            <person name="Fan W."/>
        </authorList>
    </citation>
    <scope>NUCLEOTIDE SEQUENCE [LARGE SCALE GENOMIC DNA]</scope>
    <source>
        <strain evidence="15">SZHN2017</strain>
        <tissue evidence="15">Muscle</tissue>
    </source>
</reference>
<evidence type="ECO:0000256" key="4">
    <source>
        <dbReference type="ARBA" id="ARBA00022692"/>
    </source>
</evidence>
<dbReference type="PROSITE" id="PS50104">
    <property type="entry name" value="TIR"/>
    <property type="match status" value="1"/>
</dbReference>
<name>A0A2T7PNP3_POMCA</name>
<keyword evidence="5 13" id="KW-0732">Signal</keyword>
<keyword evidence="6" id="KW-0677">Repeat</keyword>
<sequence>MMGSLDVTVFFMVVLITPKSVCAVPVACPQKCFCEPDTEYPSEGDINLKVICSDLGLDALPGNIPPHTTTLLFDRNSLSHLKNYTFSSLKALKNLNLSSNKISSLEEDSFVNLTELQYLRLDNNRLELSPHTFPSFVFKPLGSLRSLSLHNNTHPASHKNDHASTSSPLSPSISSQTGKQNKHIVYLRVAENSPHTSDDGTGMVSAKIDTLNNKTFVSVPTLQTLEMFACGIKNIEADAFGALKNLENLDISSNSELGLNKFFDALYGLTKTRLTNLLIDRIVPFGAPGRTITGANLRFFHNLSYLNHLSARFNRITNFEVGALCSGVSPSLKHVNLGANWLELTYYVRDLHCLNGLQTLSVDGHDCWPRRLKLPDGNPDLTNAHHHRSTRQNFTNKRFDNPREFILPPNLESLSVSNIGLFYILGDIRVNPSNSLKHLKANGNHLSRWYGPVSGLNHITTLNLADSLGSDVKSQFFESFPFLKALNISGNEFREIFRNDTEGRILSSLSNLSVLDISRNNIGKLHKKSFFNLENLEEIYMSQNGLGNFDVSLIHMNKLKFLDVQQNLMNFLPRSLRNHLDRLAESHNVSVNMKFNPITCTCHNINFLKWKRDSKVNFGTDDNYYCLYEDGSQGLMTDLPGTITSLEQTCGGNVGAFFASGALLLSLMTSLALALAYRFRWKLRYLYYATRLNFHRQRQSADDEFDFDAFVSFSSEDNDFVMGELRRRLENDRDVTLCIHTRDFTPGKLRQVKKDYGQYIATNVVDCVQRSRRTLVVVTRALLESDWCHYELQMALMEASHTGRHVLVFLLYEHLSSHQIPRQVLYNIQAATHIEFPHEEEDLGVFWNRLALALKA</sequence>
<gene>
    <name evidence="15" type="ORF">C0Q70_06303</name>
</gene>
<organism evidence="15 16">
    <name type="scientific">Pomacea canaliculata</name>
    <name type="common">Golden apple snail</name>
    <dbReference type="NCBI Taxonomy" id="400727"/>
    <lineage>
        <taxon>Eukaryota</taxon>
        <taxon>Metazoa</taxon>
        <taxon>Spiralia</taxon>
        <taxon>Lophotrochozoa</taxon>
        <taxon>Mollusca</taxon>
        <taxon>Gastropoda</taxon>
        <taxon>Caenogastropoda</taxon>
        <taxon>Architaenioglossa</taxon>
        <taxon>Ampullarioidea</taxon>
        <taxon>Ampullariidae</taxon>
        <taxon>Pomacea</taxon>
    </lineage>
</organism>
<dbReference type="GO" id="GO:0006955">
    <property type="term" value="P:immune response"/>
    <property type="evidence" value="ECO:0007669"/>
    <property type="project" value="InterPro"/>
</dbReference>
<dbReference type="SMART" id="SM00365">
    <property type="entry name" value="LRR_SD22"/>
    <property type="match status" value="2"/>
</dbReference>
<evidence type="ECO:0000256" key="12">
    <source>
        <dbReference type="SAM" id="Phobius"/>
    </source>
</evidence>
<dbReference type="SUPFAM" id="SSF52200">
    <property type="entry name" value="Toll/Interleukin receptor TIR domain"/>
    <property type="match status" value="1"/>
</dbReference>
<dbReference type="InterPro" id="IPR001611">
    <property type="entry name" value="Leu-rich_rpt"/>
</dbReference>
<dbReference type="InterPro" id="IPR003591">
    <property type="entry name" value="Leu-rich_rpt_typical-subtyp"/>
</dbReference>
<keyword evidence="10" id="KW-0325">Glycoprotein</keyword>
<accession>A0A2T7PNP3</accession>
<dbReference type="InterPro" id="IPR000483">
    <property type="entry name" value="Cys-rich_flank_reg_C"/>
</dbReference>
<feature type="chain" id="PRO_5015501078" description="TIR domain-containing protein" evidence="13">
    <location>
        <begin position="24"/>
        <end position="856"/>
    </location>
</feature>
<evidence type="ECO:0000259" key="14">
    <source>
        <dbReference type="PROSITE" id="PS50104"/>
    </source>
</evidence>
<dbReference type="Pfam" id="PF13306">
    <property type="entry name" value="LRR_5"/>
    <property type="match status" value="1"/>
</dbReference>
<dbReference type="PIRSF" id="PIRSF037595">
    <property type="entry name" value="Toll-like_receptor"/>
    <property type="match status" value="1"/>
</dbReference>
<comment type="caution">
    <text evidence="15">The sequence shown here is derived from an EMBL/GenBank/DDBJ whole genome shotgun (WGS) entry which is preliminary data.</text>
</comment>
<dbReference type="GO" id="GO:0004888">
    <property type="term" value="F:transmembrane signaling receptor activity"/>
    <property type="evidence" value="ECO:0007669"/>
    <property type="project" value="InterPro"/>
</dbReference>
<evidence type="ECO:0000256" key="13">
    <source>
        <dbReference type="SAM" id="SignalP"/>
    </source>
</evidence>
<dbReference type="AlphaFoldDB" id="A0A2T7PNP3"/>
<keyword evidence="4 12" id="KW-0812">Transmembrane</keyword>
<keyword evidence="3" id="KW-0433">Leucine-rich repeat</keyword>
<dbReference type="PROSITE" id="PS51450">
    <property type="entry name" value="LRR"/>
    <property type="match status" value="1"/>
</dbReference>
<dbReference type="SMART" id="SM00369">
    <property type="entry name" value="LRR_TYP"/>
    <property type="match status" value="5"/>
</dbReference>
<evidence type="ECO:0000256" key="5">
    <source>
        <dbReference type="ARBA" id="ARBA00022729"/>
    </source>
</evidence>
<evidence type="ECO:0000256" key="8">
    <source>
        <dbReference type="ARBA" id="ARBA00023136"/>
    </source>
</evidence>
<keyword evidence="9" id="KW-0675">Receptor</keyword>
<dbReference type="PANTHER" id="PTHR24365">
    <property type="entry name" value="TOLL-LIKE RECEPTOR"/>
    <property type="match status" value="1"/>
</dbReference>
<dbReference type="SMART" id="SM00013">
    <property type="entry name" value="LRRNT"/>
    <property type="match status" value="1"/>
</dbReference>
<feature type="signal peptide" evidence="13">
    <location>
        <begin position="1"/>
        <end position="23"/>
    </location>
</feature>
<evidence type="ECO:0000313" key="16">
    <source>
        <dbReference type="Proteomes" id="UP000245119"/>
    </source>
</evidence>
<keyword evidence="8 12" id="KW-0472">Membrane</keyword>
<proteinExistence type="inferred from homology"/>
<dbReference type="Proteomes" id="UP000245119">
    <property type="component" value="Linkage Group LG3"/>
</dbReference>
<dbReference type="InterPro" id="IPR026906">
    <property type="entry name" value="LRR_5"/>
</dbReference>
<dbReference type="InterPro" id="IPR000157">
    <property type="entry name" value="TIR_dom"/>
</dbReference>
<evidence type="ECO:0000256" key="11">
    <source>
        <dbReference type="SAM" id="MobiDB-lite"/>
    </source>
</evidence>
<evidence type="ECO:0000256" key="3">
    <source>
        <dbReference type="ARBA" id="ARBA00022614"/>
    </source>
</evidence>
<dbReference type="InterPro" id="IPR017241">
    <property type="entry name" value="Toll-like_receptor"/>
</dbReference>
<evidence type="ECO:0000313" key="15">
    <source>
        <dbReference type="EMBL" id="PVD35022.1"/>
    </source>
</evidence>
<dbReference type="InterPro" id="IPR032675">
    <property type="entry name" value="LRR_dom_sf"/>
</dbReference>
<keyword evidence="16" id="KW-1185">Reference proteome</keyword>
<dbReference type="SMART" id="SM00255">
    <property type="entry name" value="TIR"/>
    <property type="match status" value="1"/>
</dbReference>
<feature type="transmembrane region" description="Helical" evidence="12">
    <location>
        <begin position="654"/>
        <end position="677"/>
    </location>
</feature>
<dbReference type="EMBL" id="PZQS01000003">
    <property type="protein sequence ID" value="PVD35022.1"/>
    <property type="molecule type" value="Genomic_DNA"/>
</dbReference>
<keyword evidence="7 12" id="KW-1133">Transmembrane helix</keyword>
<evidence type="ECO:0000256" key="6">
    <source>
        <dbReference type="ARBA" id="ARBA00022737"/>
    </source>
</evidence>
<dbReference type="SMART" id="SM00082">
    <property type="entry name" value="LRRCT"/>
    <property type="match status" value="1"/>
</dbReference>
<dbReference type="STRING" id="400727.A0A2T7PNP3"/>
<evidence type="ECO:0000256" key="7">
    <source>
        <dbReference type="ARBA" id="ARBA00022989"/>
    </source>
</evidence>
<protein>
    <recommendedName>
        <fullName evidence="14">TIR domain-containing protein</fullName>
    </recommendedName>
</protein>
<dbReference type="Gene3D" id="3.40.50.10140">
    <property type="entry name" value="Toll/interleukin-1 receptor homology (TIR) domain"/>
    <property type="match status" value="1"/>
</dbReference>
<feature type="region of interest" description="Disordered" evidence="11">
    <location>
        <begin position="149"/>
        <end position="180"/>
    </location>
</feature>
<dbReference type="Pfam" id="PF01582">
    <property type="entry name" value="TIR"/>
    <property type="match status" value="1"/>
</dbReference>
<dbReference type="OrthoDB" id="6148273at2759"/>
<dbReference type="SUPFAM" id="SSF52058">
    <property type="entry name" value="L domain-like"/>
    <property type="match status" value="2"/>
</dbReference>
<evidence type="ECO:0000256" key="1">
    <source>
        <dbReference type="ARBA" id="ARBA00004479"/>
    </source>
</evidence>
<feature type="compositionally biased region" description="Low complexity" evidence="11">
    <location>
        <begin position="164"/>
        <end position="175"/>
    </location>
</feature>